<reference evidence="2 3" key="1">
    <citation type="journal article" date="2024" name="J Genomics">
        <title>Draft genome sequencing and assembly of Favolaschia claudopus CIRM-BRFM 2984 isolated from oak limbs.</title>
        <authorList>
            <person name="Navarro D."/>
            <person name="Drula E."/>
            <person name="Chaduli D."/>
            <person name="Cazenave R."/>
            <person name="Ahrendt S."/>
            <person name="Wang J."/>
            <person name="Lipzen A."/>
            <person name="Daum C."/>
            <person name="Barry K."/>
            <person name="Grigoriev I.V."/>
            <person name="Favel A."/>
            <person name="Rosso M.N."/>
            <person name="Martin F."/>
        </authorList>
    </citation>
    <scope>NUCLEOTIDE SEQUENCE [LARGE SCALE GENOMIC DNA]</scope>
    <source>
        <strain evidence="2 3">CIRM-BRFM 2984</strain>
    </source>
</reference>
<comment type="caution">
    <text evidence="2">The sequence shown here is derived from an EMBL/GenBank/DDBJ whole genome shotgun (WGS) entry which is preliminary data.</text>
</comment>
<feature type="region of interest" description="Disordered" evidence="1">
    <location>
        <begin position="554"/>
        <end position="596"/>
    </location>
</feature>
<sequence length="934" mass="108620">MSELPRYPNGRIQRLFTQLVDPEDEVTDEWVGINGVCSNVPANALDYSTRLHYQDQYSAMDEFGRFLTIEWADQPDWYSLRNHSRGWILLAKEDDLKRGAWARSTRTQLELEGPDANGQWAIAEADRREVEADMKFFRALVEDLGGSPWMDLEVHIQVPSLFEYDRLGSGHNSQSEVHELVMEARRSVLEHLGWISWWTASISRWRDGVSANTIRDVEEMELSTYAKTGYLFQLGQVYKSVNFGLLVREEVPFYYLWSSLEMMNKRLARLDPRLIEEWYRSNEANEVKDLWVEDIPMQFAPFDHATHYDEFLQLKIDPYCRPRNPLPTAVDDGELDFNMIDRQGWKRRPLAFDESPEELHRLYHHRYHPKPHKEILTASGDVEMEEVRRWEDESAVHERFKCFCAPKLGEKFDMETGVEREEALNEFSPVEKVAKVEHERKLDMPVLALGSHLIFAMDSPILNADPKEYDATEYGRSLGPRVTSPHSDHSSERREYDSTEPMAYETGWVRSMARENWGDSTDRYMEKRNGKKPQVSLEERIGDRYEDALDNYSVSSGESGYPRPVTPHLGTTPPERRNIAFPIRQSTPPRFRRDPARGEYLPEVMDRRATWLNEFIDWGRVFTFEGSLWRVNLEQGWNPDVLERGYLLINEDAEFRLRFQIIANPAIRFPRHVLEVAMERGIPFTIGYKRADCDVFRPKRSDEDFNPGVAKALADSRARGSRIASSPSVKTMYGEYQRILGRIAEMPQARSLILRGGAASWIMRAYVGLGLVRRALKGPSTQVSVFHAGANDTGDENSIDVTWDEVSEGDYISIYGYVPGVSTDQDKYFYPTDEMLEEFSDHYHREWNPFCESTFKKIKEEYVLNRGKPLSRGDWKKYFQSSNRGKHGPRAKVDKDCIDEGMDRLRGALQIESWNKRRIADIARDIPHQFHVDF</sequence>
<accession>A0AAW0A304</accession>
<gene>
    <name evidence="2" type="ORF">R3P38DRAFT_2797878</name>
</gene>
<keyword evidence="3" id="KW-1185">Reference proteome</keyword>
<dbReference type="AlphaFoldDB" id="A0AAW0A304"/>
<name>A0AAW0A304_9AGAR</name>
<proteinExistence type="predicted"/>
<evidence type="ECO:0000256" key="1">
    <source>
        <dbReference type="SAM" id="MobiDB-lite"/>
    </source>
</evidence>
<evidence type="ECO:0000313" key="3">
    <source>
        <dbReference type="Proteomes" id="UP001362999"/>
    </source>
</evidence>
<organism evidence="2 3">
    <name type="scientific">Favolaschia claudopus</name>
    <dbReference type="NCBI Taxonomy" id="2862362"/>
    <lineage>
        <taxon>Eukaryota</taxon>
        <taxon>Fungi</taxon>
        <taxon>Dikarya</taxon>
        <taxon>Basidiomycota</taxon>
        <taxon>Agaricomycotina</taxon>
        <taxon>Agaricomycetes</taxon>
        <taxon>Agaricomycetidae</taxon>
        <taxon>Agaricales</taxon>
        <taxon>Marasmiineae</taxon>
        <taxon>Mycenaceae</taxon>
        <taxon>Favolaschia</taxon>
    </lineage>
</organism>
<dbReference type="EMBL" id="JAWWNJ010000090">
    <property type="protein sequence ID" value="KAK6997507.1"/>
    <property type="molecule type" value="Genomic_DNA"/>
</dbReference>
<protein>
    <submittedName>
        <fullName evidence="2">Uncharacterized protein</fullName>
    </submittedName>
</protein>
<evidence type="ECO:0000313" key="2">
    <source>
        <dbReference type="EMBL" id="KAK6997507.1"/>
    </source>
</evidence>
<dbReference type="Proteomes" id="UP001362999">
    <property type="component" value="Unassembled WGS sequence"/>
</dbReference>
<feature type="compositionally biased region" description="Basic and acidic residues" evidence="1">
    <location>
        <begin position="486"/>
        <end position="497"/>
    </location>
</feature>
<feature type="region of interest" description="Disordered" evidence="1">
    <location>
        <begin position="473"/>
        <end position="499"/>
    </location>
</feature>